<evidence type="ECO:0000313" key="1">
    <source>
        <dbReference type="EMBL" id="GAA2354136.1"/>
    </source>
</evidence>
<dbReference type="Gene3D" id="3.10.129.10">
    <property type="entry name" value="Hotdog Thioesterase"/>
    <property type="match status" value="1"/>
</dbReference>
<keyword evidence="2" id="KW-1185">Reference proteome</keyword>
<name>A0ABP5TJ72_9PSEU</name>
<gene>
    <name evidence="1" type="ORF">GCM10009854_35240</name>
</gene>
<dbReference type="InterPro" id="IPR050563">
    <property type="entry name" value="4-hydroxybenzoyl-CoA_TE"/>
</dbReference>
<protein>
    <recommendedName>
        <fullName evidence="3">Thioesterase</fullName>
    </recommendedName>
</protein>
<comment type="caution">
    <text evidence="1">The sequence shown here is derived from an EMBL/GenBank/DDBJ whole genome shotgun (WGS) entry which is preliminary data.</text>
</comment>
<sequence length="151" mass="16603">MDAAPFQIRIQVRISEVDPQRHATGAAYVQYADHARFSSFRAAGIDVDRMVANGIGPVNLETTIRYQEELHAGDEIDVTCRFEWVSGKTCRVEHDLRRTDGMLAAQISSIWGLLDLESRRLLADPGEHLRKLADRPELVGLSEGGSGSAGA</sequence>
<dbReference type="RefSeq" id="WP_344133533.1">
    <property type="nucleotide sequence ID" value="NZ_BAAARA010000010.1"/>
</dbReference>
<dbReference type="PANTHER" id="PTHR31793:SF24">
    <property type="entry name" value="LONG-CHAIN ACYL-COA THIOESTERASE FADM"/>
    <property type="match status" value="1"/>
</dbReference>
<dbReference type="CDD" id="cd00586">
    <property type="entry name" value="4HBT"/>
    <property type="match status" value="1"/>
</dbReference>
<evidence type="ECO:0008006" key="3">
    <source>
        <dbReference type="Google" id="ProtNLM"/>
    </source>
</evidence>
<evidence type="ECO:0000313" key="2">
    <source>
        <dbReference type="Proteomes" id="UP001501218"/>
    </source>
</evidence>
<dbReference type="Proteomes" id="UP001501218">
    <property type="component" value="Unassembled WGS sequence"/>
</dbReference>
<dbReference type="Pfam" id="PF13279">
    <property type="entry name" value="4HBT_2"/>
    <property type="match status" value="1"/>
</dbReference>
<accession>A0ABP5TJ72</accession>
<organism evidence="1 2">
    <name type="scientific">Saccharopolyspora halophila</name>
    <dbReference type="NCBI Taxonomy" id="405551"/>
    <lineage>
        <taxon>Bacteria</taxon>
        <taxon>Bacillati</taxon>
        <taxon>Actinomycetota</taxon>
        <taxon>Actinomycetes</taxon>
        <taxon>Pseudonocardiales</taxon>
        <taxon>Pseudonocardiaceae</taxon>
        <taxon>Saccharopolyspora</taxon>
    </lineage>
</organism>
<dbReference type="EMBL" id="BAAARA010000010">
    <property type="protein sequence ID" value="GAA2354136.1"/>
    <property type="molecule type" value="Genomic_DNA"/>
</dbReference>
<dbReference type="SUPFAM" id="SSF54637">
    <property type="entry name" value="Thioesterase/thiol ester dehydrase-isomerase"/>
    <property type="match status" value="1"/>
</dbReference>
<dbReference type="PANTHER" id="PTHR31793">
    <property type="entry name" value="4-HYDROXYBENZOYL-COA THIOESTERASE FAMILY MEMBER"/>
    <property type="match status" value="1"/>
</dbReference>
<proteinExistence type="predicted"/>
<reference evidence="2" key="1">
    <citation type="journal article" date="2019" name="Int. J. Syst. Evol. Microbiol.">
        <title>The Global Catalogue of Microorganisms (GCM) 10K type strain sequencing project: providing services to taxonomists for standard genome sequencing and annotation.</title>
        <authorList>
            <consortium name="The Broad Institute Genomics Platform"/>
            <consortium name="The Broad Institute Genome Sequencing Center for Infectious Disease"/>
            <person name="Wu L."/>
            <person name="Ma J."/>
        </authorList>
    </citation>
    <scope>NUCLEOTIDE SEQUENCE [LARGE SCALE GENOMIC DNA]</scope>
    <source>
        <strain evidence="2">JCM 16221</strain>
    </source>
</reference>
<dbReference type="InterPro" id="IPR029069">
    <property type="entry name" value="HotDog_dom_sf"/>
</dbReference>